<reference evidence="1" key="1">
    <citation type="submission" date="2022-09" db="EMBL/GenBank/DDBJ databases">
        <title>The complete genome of Acidovorax sp. 5MLIR.</title>
        <authorList>
            <person name="Liu L."/>
            <person name="Yue J."/>
            <person name="Yang F."/>
            <person name="Yuan J."/>
            <person name="Li L."/>
        </authorList>
    </citation>
    <scope>NUCLEOTIDE SEQUENCE</scope>
    <source>
        <strain evidence="1">5MLIR</strain>
    </source>
</reference>
<keyword evidence="2" id="KW-1185">Reference proteome</keyword>
<proteinExistence type="predicted"/>
<name>A0ABY6GA24_9BURK</name>
<dbReference type="EMBL" id="CP106881">
    <property type="protein sequence ID" value="UYG51422.1"/>
    <property type="molecule type" value="Genomic_DNA"/>
</dbReference>
<sequence length="132" mass="14795">MEPCASRQQAYDSLLRHWHAVESSYHDDKAYLDALLKKKMSEDNDWHCLDGDPCYWQSPKVPQLRIYIHDDGAIVIQRLGGSREGRILFASTSAQPAFHPPRPADAKEPIQGFASAVQSAATSKPEQSLSKM</sequence>
<dbReference type="RefSeq" id="WP_263725522.1">
    <property type="nucleotide sequence ID" value="NZ_CP106881.1"/>
</dbReference>
<evidence type="ECO:0000313" key="2">
    <source>
        <dbReference type="Proteomes" id="UP001162800"/>
    </source>
</evidence>
<evidence type="ECO:0000313" key="1">
    <source>
        <dbReference type="EMBL" id="UYG51422.1"/>
    </source>
</evidence>
<dbReference type="Proteomes" id="UP001162800">
    <property type="component" value="Chromosome"/>
</dbReference>
<organism evidence="1 2">
    <name type="scientific">Comamonas endophytica</name>
    <dbReference type="NCBI Taxonomy" id="2949090"/>
    <lineage>
        <taxon>Bacteria</taxon>
        <taxon>Pseudomonadati</taxon>
        <taxon>Pseudomonadota</taxon>
        <taxon>Betaproteobacteria</taxon>
        <taxon>Burkholderiales</taxon>
        <taxon>Comamonadaceae</taxon>
        <taxon>Comamonas</taxon>
    </lineage>
</organism>
<accession>A0ABY6GA24</accession>
<gene>
    <name evidence="1" type="ORF">M9799_15375</name>
</gene>
<protein>
    <submittedName>
        <fullName evidence="1">Uncharacterized protein</fullName>
    </submittedName>
</protein>